<evidence type="ECO:0000313" key="2">
    <source>
        <dbReference type="EMBL" id="SEN63995.1"/>
    </source>
</evidence>
<protein>
    <submittedName>
        <fullName evidence="2">Uncharacterized protein</fullName>
    </submittedName>
</protein>
<name>A0A1H8I776_9BACI</name>
<dbReference type="OrthoDB" id="1905191at2"/>
<dbReference type="RefSeq" id="WP_090749255.1">
    <property type="nucleotide sequence ID" value="NZ_FOBW01000016.1"/>
</dbReference>
<keyword evidence="1" id="KW-0812">Transmembrane</keyword>
<evidence type="ECO:0000256" key="1">
    <source>
        <dbReference type="SAM" id="Phobius"/>
    </source>
</evidence>
<sequence>MNGKIFTAAIFIIVISWGMNYAYYHSKLLEKPIFLEHFYEAYIQDERQLTFYYLTNKQNAAEVSHVVIDGVEGVNVRNEHVGFWNDSGPRFNQEFRHHYLKSVTLEFRQDSMPLGELDSTFTFETMEVFFQDQSTVIAEIGKVVFYPEDEYQRVFDSRMSSGSNQHRSEEALVANEPLSIDRITIPFADKLAGEVAVKVDLDQERLKEFDALKTGGDFPAWFEETRNNEWEDTPGISIDEGIFPLRLDSNEWLSLNMYFNPERTSFFEFSIQMEGATDKGESFVHRSHIIDAPNLNQQKVDQLVDAKKEGED</sequence>
<dbReference type="EMBL" id="FOBW01000016">
    <property type="protein sequence ID" value="SEN63995.1"/>
    <property type="molecule type" value="Genomic_DNA"/>
</dbReference>
<feature type="transmembrane region" description="Helical" evidence="1">
    <location>
        <begin position="6"/>
        <end position="24"/>
    </location>
</feature>
<dbReference type="Proteomes" id="UP000198553">
    <property type="component" value="Unassembled WGS sequence"/>
</dbReference>
<organism evidence="2 3">
    <name type="scientific">Mesobacillus persicus</name>
    <dbReference type="NCBI Taxonomy" id="930146"/>
    <lineage>
        <taxon>Bacteria</taxon>
        <taxon>Bacillati</taxon>
        <taxon>Bacillota</taxon>
        <taxon>Bacilli</taxon>
        <taxon>Bacillales</taxon>
        <taxon>Bacillaceae</taxon>
        <taxon>Mesobacillus</taxon>
    </lineage>
</organism>
<evidence type="ECO:0000313" key="3">
    <source>
        <dbReference type="Proteomes" id="UP000198553"/>
    </source>
</evidence>
<gene>
    <name evidence="2" type="ORF">SAMN05192533_11672</name>
</gene>
<accession>A0A1H8I776</accession>
<keyword evidence="3" id="KW-1185">Reference proteome</keyword>
<proteinExistence type="predicted"/>
<dbReference type="AlphaFoldDB" id="A0A1H8I776"/>
<reference evidence="3" key="1">
    <citation type="submission" date="2016-10" db="EMBL/GenBank/DDBJ databases">
        <authorList>
            <person name="Varghese N."/>
            <person name="Submissions S."/>
        </authorList>
    </citation>
    <scope>NUCLEOTIDE SEQUENCE [LARGE SCALE GENOMIC DNA]</scope>
    <source>
        <strain evidence="3">B48,IBRC-M 10115,DSM 25386,CECT 8001</strain>
    </source>
</reference>
<keyword evidence="1" id="KW-0472">Membrane</keyword>
<keyword evidence="1" id="KW-1133">Transmembrane helix</keyword>